<dbReference type="PANTHER" id="PTHR30373">
    <property type="entry name" value="UPF0603 PROTEIN YGCG"/>
    <property type="match status" value="1"/>
</dbReference>
<protein>
    <submittedName>
        <fullName evidence="3">TPM domain-containing protein</fullName>
    </submittedName>
</protein>
<dbReference type="Gene3D" id="3.10.310.50">
    <property type="match status" value="1"/>
</dbReference>
<feature type="transmembrane region" description="Helical" evidence="1">
    <location>
        <begin position="190"/>
        <end position="208"/>
    </location>
</feature>
<name>A0A9D1HBG0_9FLAO</name>
<proteinExistence type="predicted"/>
<dbReference type="Proteomes" id="UP000824161">
    <property type="component" value="Unassembled WGS sequence"/>
</dbReference>
<evidence type="ECO:0000259" key="2">
    <source>
        <dbReference type="Pfam" id="PF04536"/>
    </source>
</evidence>
<sequence>MKSPKDVSNNAARLPRVLTLLILWVASPALWAQTGCIPDKPSFQTSVYDYASLLTPEQKSALEQKLIRYSDTTSTQIVVAITQDLCGGDIAMTATEWAHAWGIGQKGKDNGIFLLVSPSDRKLFIATGYGVEGTLTDALTRRIIETRILPSFRQGDYYAGIDAGVEAIFEVLSGEFQAEPRRSGEDGGTLLVLLPILLFVAVMLIALFSKKGHSGGSGNPPGGGSGRDTSTSDALLLGLLLGSMGRRSGGGSFGGGFGSGGGFGGGFGGGGFGGGGAGGSW</sequence>
<dbReference type="Pfam" id="PF04536">
    <property type="entry name" value="TPM_phosphatase"/>
    <property type="match status" value="1"/>
</dbReference>
<dbReference type="PANTHER" id="PTHR30373:SF2">
    <property type="entry name" value="UPF0603 PROTEIN YGCG"/>
    <property type="match status" value="1"/>
</dbReference>
<dbReference type="EMBL" id="DVLY01000172">
    <property type="protein sequence ID" value="HIT98529.1"/>
    <property type="molecule type" value="Genomic_DNA"/>
</dbReference>
<evidence type="ECO:0000313" key="3">
    <source>
        <dbReference type="EMBL" id="HIT98529.1"/>
    </source>
</evidence>
<feature type="domain" description="TPM" evidence="2">
    <location>
        <begin position="47"/>
        <end position="170"/>
    </location>
</feature>
<organism evidence="3 4">
    <name type="scientific">Candidatus Merdimorpha stercoravium</name>
    <dbReference type="NCBI Taxonomy" id="2840863"/>
    <lineage>
        <taxon>Bacteria</taxon>
        <taxon>Pseudomonadati</taxon>
        <taxon>Bacteroidota</taxon>
        <taxon>Flavobacteriia</taxon>
        <taxon>Flavobacteriales</taxon>
        <taxon>Candidatus Merdimorpha</taxon>
    </lineage>
</organism>
<evidence type="ECO:0000256" key="1">
    <source>
        <dbReference type="SAM" id="Phobius"/>
    </source>
</evidence>
<keyword evidence="1" id="KW-1133">Transmembrane helix</keyword>
<dbReference type="InterPro" id="IPR007621">
    <property type="entry name" value="TPM_dom"/>
</dbReference>
<reference evidence="3" key="1">
    <citation type="submission" date="2020-10" db="EMBL/GenBank/DDBJ databases">
        <authorList>
            <person name="Gilroy R."/>
        </authorList>
    </citation>
    <scope>NUCLEOTIDE SEQUENCE</scope>
    <source>
        <strain evidence="3">1383</strain>
    </source>
</reference>
<keyword evidence="1" id="KW-0812">Transmembrane</keyword>
<reference evidence="3" key="2">
    <citation type="journal article" date="2021" name="PeerJ">
        <title>Extensive microbial diversity within the chicken gut microbiome revealed by metagenomics and culture.</title>
        <authorList>
            <person name="Gilroy R."/>
            <person name="Ravi A."/>
            <person name="Getino M."/>
            <person name="Pursley I."/>
            <person name="Horton D.L."/>
            <person name="Alikhan N.F."/>
            <person name="Baker D."/>
            <person name="Gharbi K."/>
            <person name="Hall N."/>
            <person name="Watson M."/>
            <person name="Adriaenssens E.M."/>
            <person name="Foster-Nyarko E."/>
            <person name="Jarju S."/>
            <person name="Secka A."/>
            <person name="Antonio M."/>
            <person name="Oren A."/>
            <person name="Chaudhuri R.R."/>
            <person name="La Ragione R."/>
            <person name="Hildebrand F."/>
            <person name="Pallen M.J."/>
        </authorList>
    </citation>
    <scope>NUCLEOTIDE SEQUENCE</scope>
    <source>
        <strain evidence="3">1383</strain>
    </source>
</reference>
<gene>
    <name evidence="3" type="ORF">IAC44_06815</name>
</gene>
<dbReference type="AlphaFoldDB" id="A0A9D1HBG0"/>
<evidence type="ECO:0000313" key="4">
    <source>
        <dbReference type="Proteomes" id="UP000824161"/>
    </source>
</evidence>
<accession>A0A9D1HBG0</accession>
<keyword evidence="1" id="KW-0472">Membrane</keyword>
<comment type="caution">
    <text evidence="3">The sequence shown here is derived from an EMBL/GenBank/DDBJ whole genome shotgun (WGS) entry which is preliminary data.</text>
</comment>